<dbReference type="RefSeq" id="WP_033201809.1">
    <property type="nucleotide sequence ID" value="NZ_LGUP01000237.1"/>
</dbReference>
<dbReference type="AlphaFoldDB" id="A0A0L8K9R7"/>
<dbReference type="Proteomes" id="UP000037023">
    <property type="component" value="Unassembled WGS sequence"/>
</dbReference>
<gene>
    <name evidence="1" type="ORF">ADK34_21065</name>
</gene>
<protein>
    <submittedName>
        <fullName evidence="1">Uncharacterized protein</fullName>
    </submittedName>
</protein>
<dbReference type="EMBL" id="LGUP01000237">
    <property type="protein sequence ID" value="KOG22737.1"/>
    <property type="molecule type" value="Genomic_DNA"/>
</dbReference>
<accession>A0A0L8K9R7</accession>
<organism evidence="1 2">
    <name type="scientific">Streptomyces viridochromogenes</name>
    <dbReference type="NCBI Taxonomy" id="1938"/>
    <lineage>
        <taxon>Bacteria</taxon>
        <taxon>Bacillati</taxon>
        <taxon>Actinomycetota</taxon>
        <taxon>Actinomycetes</taxon>
        <taxon>Kitasatosporales</taxon>
        <taxon>Streptomycetaceae</taxon>
        <taxon>Streptomyces</taxon>
    </lineage>
</organism>
<evidence type="ECO:0000313" key="2">
    <source>
        <dbReference type="Proteomes" id="UP000037023"/>
    </source>
</evidence>
<dbReference type="OrthoDB" id="3829619at2"/>
<sequence length="176" mass="19071">MEWGDYRPFQPLEDGPVGDLSPAAALREYEHRMATKDERLTALADLVGANGLRLGASDEDLDALEGWYLAEVEPEAEGSTRPRPLWIAVAYDLGLHIGDTIVARAPGLSWTFYRSRAGARDVSHQNPVIMGFTGVRNKRYNVDPFLFAVGVGGSRLDGRGTGGAFRTFVGSAVGYA</sequence>
<evidence type="ECO:0000313" key="1">
    <source>
        <dbReference type="EMBL" id="KOG22737.1"/>
    </source>
</evidence>
<reference evidence="1 2" key="1">
    <citation type="submission" date="2015-06" db="EMBL/GenBank/DDBJ databases">
        <authorList>
            <person name="Hoefler B.C."/>
            <person name="Straight P.D."/>
        </authorList>
    </citation>
    <scope>NUCLEOTIDE SEQUENCE [LARGE SCALE GENOMIC DNA]</scope>
    <source>
        <strain evidence="1 2">NRRL 3427</strain>
    </source>
</reference>
<dbReference type="PATRIC" id="fig|1938.6.peg.4530"/>
<comment type="caution">
    <text evidence="1">The sequence shown here is derived from an EMBL/GenBank/DDBJ whole genome shotgun (WGS) entry which is preliminary data.</text>
</comment>
<name>A0A0L8K9R7_STRVR</name>
<proteinExistence type="predicted"/>